<dbReference type="Proteomes" id="UP000292685">
    <property type="component" value="Unassembled WGS sequence"/>
</dbReference>
<gene>
    <name evidence="8" type="ORF">EV380_0594</name>
</gene>
<protein>
    <submittedName>
        <fullName evidence="8">D-methionine transport system substrate-binding protein</fullName>
    </submittedName>
</protein>
<sequence length="279" mass="30294">MRKKLSLAATGAVALFALTACGGDTPGDEENVNADGNTIIEIGAVPVPHAQILEYVDENLAADAGIDLEIKEFDDYQTPNIALDEGSIDVNYYQHLPWLEDQMATKGYEFEHGAGVHIEPYAAFSKHDSVEDIPDGGVVAITNDPANQIRGLRLLEEAGLVQDIDDETTALSITDEQNPKGLEFEENQPEVLVQISGDPKVDLAILNGNYLLQAGMKTADALLLEDVSADNQYANFLVWRAGESTEAIEALEEIMQSDEVKQYIKDSWPDGDVTATDAE</sequence>
<organism evidence="8 9">
    <name type="scientific">Zhihengliuella halotolerans</name>
    <dbReference type="NCBI Taxonomy" id="370736"/>
    <lineage>
        <taxon>Bacteria</taxon>
        <taxon>Bacillati</taxon>
        <taxon>Actinomycetota</taxon>
        <taxon>Actinomycetes</taxon>
        <taxon>Micrococcales</taxon>
        <taxon>Micrococcaceae</taxon>
        <taxon>Zhihengliuella</taxon>
    </lineage>
</organism>
<comment type="similarity">
    <text evidence="2">Belongs to the NlpA lipoprotein family.</text>
</comment>
<dbReference type="PANTHER" id="PTHR30429:SF0">
    <property type="entry name" value="METHIONINE-BINDING LIPOPROTEIN METQ"/>
    <property type="match status" value="1"/>
</dbReference>
<accession>A0A4Q8AC41</accession>
<dbReference type="GO" id="GO:0016020">
    <property type="term" value="C:membrane"/>
    <property type="evidence" value="ECO:0007669"/>
    <property type="project" value="UniProtKB-SubCell"/>
</dbReference>
<comment type="subcellular location">
    <subcellularLocation>
        <location evidence="1">Membrane</location>
        <topology evidence="1">Lipid-anchor</topology>
    </subcellularLocation>
</comment>
<evidence type="ECO:0000256" key="5">
    <source>
        <dbReference type="ARBA" id="ARBA00023139"/>
    </source>
</evidence>
<evidence type="ECO:0000256" key="4">
    <source>
        <dbReference type="ARBA" id="ARBA00023136"/>
    </source>
</evidence>
<evidence type="ECO:0000313" key="8">
    <source>
        <dbReference type="EMBL" id="RZU61039.1"/>
    </source>
</evidence>
<evidence type="ECO:0000256" key="1">
    <source>
        <dbReference type="ARBA" id="ARBA00004635"/>
    </source>
</evidence>
<dbReference type="PROSITE" id="PS51257">
    <property type="entry name" value="PROKAR_LIPOPROTEIN"/>
    <property type="match status" value="1"/>
</dbReference>
<feature type="chain" id="PRO_5020475412" evidence="7">
    <location>
        <begin position="23"/>
        <end position="279"/>
    </location>
</feature>
<evidence type="ECO:0000256" key="3">
    <source>
        <dbReference type="ARBA" id="ARBA00022729"/>
    </source>
</evidence>
<dbReference type="SUPFAM" id="SSF53850">
    <property type="entry name" value="Periplasmic binding protein-like II"/>
    <property type="match status" value="1"/>
</dbReference>
<feature type="signal peptide" evidence="7">
    <location>
        <begin position="1"/>
        <end position="22"/>
    </location>
</feature>
<name>A0A4Q8AC41_9MICC</name>
<evidence type="ECO:0000256" key="6">
    <source>
        <dbReference type="ARBA" id="ARBA00023288"/>
    </source>
</evidence>
<keyword evidence="5" id="KW-0564">Palmitate</keyword>
<evidence type="ECO:0000256" key="7">
    <source>
        <dbReference type="SAM" id="SignalP"/>
    </source>
</evidence>
<reference evidence="8 9" key="1">
    <citation type="submission" date="2019-02" db="EMBL/GenBank/DDBJ databases">
        <title>Sequencing the genomes of 1000 actinobacteria strains.</title>
        <authorList>
            <person name="Klenk H.-P."/>
        </authorList>
    </citation>
    <scope>NUCLEOTIDE SEQUENCE [LARGE SCALE GENOMIC DNA]</scope>
    <source>
        <strain evidence="8 9">DSM 17364</strain>
    </source>
</reference>
<dbReference type="PANTHER" id="PTHR30429">
    <property type="entry name" value="D-METHIONINE-BINDING LIPOPROTEIN METQ"/>
    <property type="match status" value="1"/>
</dbReference>
<keyword evidence="9" id="KW-1185">Reference proteome</keyword>
<keyword evidence="4" id="KW-0472">Membrane</keyword>
<proteinExistence type="inferred from homology"/>
<dbReference type="InterPro" id="IPR004872">
    <property type="entry name" value="Lipoprotein_NlpA"/>
</dbReference>
<evidence type="ECO:0000256" key="2">
    <source>
        <dbReference type="ARBA" id="ARBA00008973"/>
    </source>
</evidence>
<evidence type="ECO:0000313" key="9">
    <source>
        <dbReference type="Proteomes" id="UP000292685"/>
    </source>
</evidence>
<dbReference type="Pfam" id="PF03180">
    <property type="entry name" value="Lipoprotein_9"/>
    <property type="match status" value="1"/>
</dbReference>
<dbReference type="RefSeq" id="WP_130449250.1">
    <property type="nucleotide sequence ID" value="NZ_SHLA01000001.1"/>
</dbReference>
<comment type="caution">
    <text evidence="8">The sequence shown here is derived from an EMBL/GenBank/DDBJ whole genome shotgun (WGS) entry which is preliminary data.</text>
</comment>
<keyword evidence="3 7" id="KW-0732">Signal</keyword>
<dbReference type="AlphaFoldDB" id="A0A4Q8AC41"/>
<dbReference type="OrthoDB" id="9812878at2"/>
<keyword evidence="6" id="KW-0449">Lipoprotein</keyword>
<dbReference type="EMBL" id="SHLA01000001">
    <property type="protein sequence ID" value="RZU61039.1"/>
    <property type="molecule type" value="Genomic_DNA"/>
</dbReference>
<dbReference type="Gene3D" id="3.40.190.10">
    <property type="entry name" value="Periplasmic binding protein-like II"/>
    <property type="match status" value="2"/>
</dbReference>